<feature type="transmembrane region" description="Helical" evidence="1">
    <location>
        <begin position="20"/>
        <end position="49"/>
    </location>
</feature>
<gene>
    <name evidence="2" type="ORF">ABID41_002475</name>
</gene>
<accession>A0ABV2EKY6</accession>
<reference evidence="2 3" key="1">
    <citation type="submission" date="2024-06" db="EMBL/GenBank/DDBJ databases">
        <title>Genomic Encyclopedia of Type Strains, Phase IV (KMG-IV): sequencing the most valuable type-strain genomes for metagenomic binning, comparative biology and taxonomic classification.</title>
        <authorList>
            <person name="Goeker M."/>
        </authorList>
    </citation>
    <scope>NUCLEOTIDE SEQUENCE [LARGE SCALE GENOMIC DNA]</scope>
    <source>
        <strain evidence="2 3">DSM 17809</strain>
    </source>
</reference>
<dbReference type="PANTHER" id="PTHR34980:SF1">
    <property type="entry name" value="INNER MEMBRANE PROTEIN"/>
    <property type="match status" value="1"/>
</dbReference>
<dbReference type="PANTHER" id="PTHR34980">
    <property type="entry name" value="INNER MEMBRANE PROTEIN-RELATED-RELATED"/>
    <property type="match status" value="1"/>
</dbReference>
<name>A0ABV2EKY6_9CAUL</name>
<evidence type="ECO:0000313" key="2">
    <source>
        <dbReference type="EMBL" id="MET3527357.1"/>
    </source>
</evidence>
<dbReference type="EMBL" id="JBEPLU010000002">
    <property type="protein sequence ID" value="MET3527357.1"/>
    <property type="molecule type" value="Genomic_DNA"/>
</dbReference>
<dbReference type="InterPro" id="IPR008523">
    <property type="entry name" value="DUF805"/>
</dbReference>
<dbReference type="RefSeq" id="WP_331930704.1">
    <property type="nucleotide sequence ID" value="NZ_JBEPLU010000002.1"/>
</dbReference>
<feature type="transmembrane region" description="Helical" evidence="1">
    <location>
        <begin position="70"/>
        <end position="91"/>
    </location>
</feature>
<evidence type="ECO:0000256" key="1">
    <source>
        <dbReference type="SAM" id="Phobius"/>
    </source>
</evidence>
<keyword evidence="1" id="KW-0472">Membrane</keyword>
<dbReference type="Proteomes" id="UP001549110">
    <property type="component" value="Unassembled WGS sequence"/>
</dbReference>
<comment type="caution">
    <text evidence="2">The sequence shown here is derived from an EMBL/GenBank/DDBJ whole genome shotgun (WGS) entry which is preliminary data.</text>
</comment>
<dbReference type="Pfam" id="PF05656">
    <property type="entry name" value="DUF805"/>
    <property type="match status" value="1"/>
</dbReference>
<proteinExistence type="predicted"/>
<protein>
    <submittedName>
        <fullName evidence="2">Uncharacterized membrane protein YhaH (DUF805 family)</fullName>
    </submittedName>
</protein>
<organism evidence="2 3">
    <name type="scientific">Phenylobacterium koreense</name>
    <dbReference type="NCBI Taxonomy" id="266125"/>
    <lineage>
        <taxon>Bacteria</taxon>
        <taxon>Pseudomonadati</taxon>
        <taxon>Pseudomonadota</taxon>
        <taxon>Alphaproteobacteria</taxon>
        <taxon>Caulobacterales</taxon>
        <taxon>Caulobacteraceae</taxon>
        <taxon>Phenylobacterium</taxon>
    </lineage>
</organism>
<keyword evidence="1" id="KW-0812">Transmembrane</keyword>
<feature type="transmembrane region" description="Helical" evidence="1">
    <location>
        <begin position="103"/>
        <end position="127"/>
    </location>
</feature>
<evidence type="ECO:0000313" key="3">
    <source>
        <dbReference type="Proteomes" id="UP001549110"/>
    </source>
</evidence>
<keyword evidence="3" id="KW-1185">Reference proteome</keyword>
<keyword evidence="1" id="KW-1133">Transmembrane helix</keyword>
<sequence length="153" mass="16078">MDWKTLFLTPEGRIGRRDFWIGFAIIFAAGVVAGVIPLLGPLIGFLLIYPQVCVHAKRLHDMGRTAWLMLIPGAVFLGAMIVATMMGGLAAMSGDFGAVHGAAMMATGLAFMLSFLVGLAFLLWIGLTASQPGENRFGPPARSLVGTGVSAEG</sequence>